<keyword evidence="5 10" id="KW-0732">Signal</keyword>
<keyword evidence="4 9" id="KW-0812">Transmembrane</keyword>
<feature type="transmembrane region" description="Helical" evidence="9">
    <location>
        <begin position="292"/>
        <end position="312"/>
    </location>
</feature>
<dbReference type="PANTHER" id="PTHR12692">
    <property type="entry name" value="DOLICHYL-DIPHOSPHOOLIGOSACCHARIDE--PROTEIN GLYCOSYLTRANSFERASE-RELATED"/>
    <property type="match status" value="1"/>
</dbReference>
<evidence type="ECO:0000313" key="12">
    <source>
        <dbReference type="Proteomes" id="UP000825890"/>
    </source>
</evidence>
<comment type="similarity">
    <text evidence="3">Belongs to the OST3/OST6 family.</text>
</comment>
<evidence type="ECO:0000256" key="6">
    <source>
        <dbReference type="ARBA" id="ARBA00022824"/>
    </source>
</evidence>
<comment type="caution">
    <text evidence="11">The sequence shown here is derived from an EMBL/GenBank/DDBJ whole genome shotgun (WGS) entry which is preliminary data.</text>
</comment>
<evidence type="ECO:0000256" key="3">
    <source>
        <dbReference type="ARBA" id="ARBA00009561"/>
    </source>
</evidence>
<keyword evidence="12" id="KW-1185">Reference proteome</keyword>
<evidence type="ECO:0000256" key="5">
    <source>
        <dbReference type="ARBA" id="ARBA00022729"/>
    </source>
</evidence>
<feature type="signal peptide" evidence="10">
    <location>
        <begin position="1"/>
        <end position="18"/>
    </location>
</feature>
<reference evidence="11 12" key="1">
    <citation type="submission" date="2021-01" db="EMBL/GenBank/DDBJ databases">
        <title>Cercospora kikuchii MAFF 305040 whole genome shotgun sequence.</title>
        <authorList>
            <person name="Kashiwa T."/>
            <person name="Suzuki T."/>
        </authorList>
    </citation>
    <scope>NUCLEOTIDE SEQUENCE [LARGE SCALE GENOMIC DNA]</scope>
    <source>
        <strain evidence="11 12">MAFF 305040</strain>
    </source>
</reference>
<evidence type="ECO:0000256" key="1">
    <source>
        <dbReference type="ARBA" id="ARBA00002791"/>
    </source>
</evidence>
<name>A0A9P3CT48_9PEZI</name>
<dbReference type="GO" id="GO:0008250">
    <property type="term" value="C:oligosaccharyltransferase complex"/>
    <property type="evidence" value="ECO:0007669"/>
    <property type="project" value="TreeGrafter"/>
</dbReference>
<feature type="transmembrane region" description="Helical" evidence="9">
    <location>
        <begin position="209"/>
        <end position="228"/>
    </location>
</feature>
<dbReference type="Proteomes" id="UP000825890">
    <property type="component" value="Unassembled WGS sequence"/>
</dbReference>
<sequence length="326" mass="35952">MRLLQLLTAAILPLSSLAAKSKSSADRFAAQSAKPQPVKLDDSSYEKLTKAPRDYSVAVLLTALDARFGCQLCHEFQPEWDLLAKSWNNGDKKKESRLVFGSLDFMDGKATFQSMMLQTAPVLLYFHPTTGPHAKPDKPMERLDFNTGINKAEPVHSWIARQMPGRPHPPVVRPINYIKIVTTVVAVLGGITFVSVAAPYILPVIQSRSLWTAVSLVAVLLFTSGHMFNHIRKVPYVASDGKGGVSYFAGGFQNQFGMETQIIAAIYGVLSFATISLALKTPRITDPRQQKIAVLVWGGIILAVYSFLLSIFRVKNGGYPFWLPPF</sequence>
<dbReference type="EMBL" id="BOLY01000008">
    <property type="protein sequence ID" value="GIZ48837.1"/>
    <property type="molecule type" value="Genomic_DNA"/>
</dbReference>
<feature type="chain" id="PRO_5040489670" evidence="10">
    <location>
        <begin position="19"/>
        <end position="326"/>
    </location>
</feature>
<dbReference type="Pfam" id="PF04756">
    <property type="entry name" value="OST3_OST6"/>
    <property type="match status" value="1"/>
</dbReference>
<comment type="subcellular location">
    <subcellularLocation>
        <location evidence="2">Endoplasmic reticulum membrane</location>
        <topology evidence="2">Multi-pass membrane protein</topology>
    </subcellularLocation>
</comment>
<keyword evidence="8 9" id="KW-0472">Membrane</keyword>
<feature type="transmembrane region" description="Helical" evidence="9">
    <location>
        <begin position="262"/>
        <end position="280"/>
    </location>
</feature>
<dbReference type="OrthoDB" id="67566at2759"/>
<feature type="transmembrane region" description="Helical" evidence="9">
    <location>
        <begin position="177"/>
        <end position="202"/>
    </location>
</feature>
<evidence type="ECO:0000256" key="7">
    <source>
        <dbReference type="ARBA" id="ARBA00022989"/>
    </source>
</evidence>
<dbReference type="FunFam" id="3.40.30.10:FF:000302">
    <property type="entry name" value="Oligosaccharyl transferase subunit (Gamma), putative"/>
    <property type="match status" value="1"/>
</dbReference>
<evidence type="ECO:0000256" key="9">
    <source>
        <dbReference type="SAM" id="Phobius"/>
    </source>
</evidence>
<dbReference type="RefSeq" id="XP_044663324.1">
    <property type="nucleotide sequence ID" value="XM_044807389.1"/>
</dbReference>
<gene>
    <name evidence="11" type="ORF">CKM354_001188300</name>
</gene>
<evidence type="ECO:0000256" key="10">
    <source>
        <dbReference type="SAM" id="SignalP"/>
    </source>
</evidence>
<dbReference type="GO" id="GO:0018279">
    <property type="term" value="P:protein N-linked glycosylation via asparagine"/>
    <property type="evidence" value="ECO:0007669"/>
    <property type="project" value="TreeGrafter"/>
</dbReference>
<evidence type="ECO:0000256" key="8">
    <source>
        <dbReference type="ARBA" id="ARBA00023136"/>
    </source>
</evidence>
<keyword evidence="7 9" id="KW-1133">Transmembrane helix</keyword>
<dbReference type="SUPFAM" id="SSF52833">
    <property type="entry name" value="Thioredoxin-like"/>
    <property type="match status" value="1"/>
</dbReference>
<dbReference type="GeneID" id="68297458"/>
<dbReference type="PANTHER" id="PTHR12692:SF0">
    <property type="entry name" value="GH11935P"/>
    <property type="match status" value="1"/>
</dbReference>
<organism evidence="11 12">
    <name type="scientific">Cercospora kikuchii</name>
    <dbReference type="NCBI Taxonomy" id="84275"/>
    <lineage>
        <taxon>Eukaryota</taxon>
        <taxon>Fungi</taxon>
        <taxon>Dikarya</taxon>
        <taxon>Ascomycota</taxon>
        <taxon>Pezizomycotina</taxon>
        <taxon>Dothideomycetes</taxon>
        <taxon>Dothideomycetidae</taxon>
        <taxon>Mycosphaerellales</taxon>
        <taxon>Mycosphaerellaceae</taxon>
        <taxon>Cercospora</taxon>
    </lineage>
</organism>
<dbReference type="AlphaFoldDB" id="A0A9P3CT48"/>
<evidence type="ECO:0000256" key="2">
    <source>
        <dbReference type="ARBA" id="ARBA00004477"/>
    </source>
</evidence>
<evidence type="ECO:0000256" key="4">
    <source>
        <dbReference type="ARBA" id="ARBA00022692"/>
    </source>
</evidence>
<dbReference type="InterPro" id="IPR036249">
    <property type="entry name" value="Thioredoxin-like_sf"/>
</dbReference>
<dbReference type="InterPro" id="IPR021149">
    <property type="entry name" value="OligosaccharylTrfase_OST3/OST6"/>
</dbReference>
<protein>
    <submittedName>
        <fullName evidence="11">Uncharacterized protein</fullName>
    </submittedName>
</protein>
<dbReference type="Gene3D" id="3.40.30.10">
    <property type="entry name" value="Glutaredoxin"/>
    <property type="match status" value="1"/>
</dbReference>
<keyword evidence="6" id="KW-0256">Endoplasmic reticulum</keyword>
<comment type="function">
    <text evidence="1">Subunit of the oligosaccharyl transferase (OST) complex that catalyzes the initial transfer of a defined glycan (Glc(3)Man(9)GlcNAc(2) in eukaryotes) from the lipid carrier dolichol-pyrophosphate to an asparagine residue within an Asn-X-Ser/Thr consensus motif in nascent polypeptide chains, the first step in protein N-glycosylation. N-glycosylation occurs cotranslationally and the complex associates with the Sec61 complex at the channel-forming translocon complex that mediates protein translocation across the endoplasmic reticulum (ER). All subunits are required for a maximal enzyme activity.</text>
</comment>
<proteinExistence type="inferred from homology"/>
<accession>A0A9P3CT48</accession>
<evidence type="ECO:0000313" key="11">
    <source>
        <dbReference type="EMBL" id="GIZ48837.1"/>
    </source>
</evidence>